<evidence type="ECO:0000256" key="11">
    <source>
        <dbReference type="ARBA" id="ARBA00022840"/>
    </source>
</evidence>
<evidence type="ECO:0000259" key="19">
    <source>
        <dbReference type="Pfam" id="PF13614"/>
    </source>
</evidence>
<evidence type="ECO:0000313" key="22">
    <source>
        <dbReference type="Proteomes" id="UP000593737"/>
    </source>
</evidence>
<organism evidence="21 22">
    <name type="scientific">Candidatus Nitrospira kreftii</name>
    <dbReference type="NCBI Taxonomy" id="2652173"/>
    <lineage>
        <taxon>Bacteria</taxon>
        <taxon>Pseudomonadati</taxon>
        <taxon>Nitrospirota</taxon>
        <taxon>Nitrospiria</taxon>
        <taxon>Nitrospirales</taxon>
        <taxon>Nitrospiraceae</taxon>
        <taxon>Nitrospira</taxon>
    </lineage>
</organism>
<keyword evidence="5" id="KW-1003">Cell membrane</keyword>
<dbReference type="GO" id="GO:0005886">
    <property type="term" value="C:plasma membrane"/>
    <property type="evidence" value="ECO:0007669"/>
    <property type="project" value="UniProtKB-SubCell"/>
</dbReference>
<dbReference type="InterPro" id="IPR027417">
    <property type="entry name" value="P-loop_NTPase"/>
</dbReference>
<evidence type="ECO:0000256" key="6">
    <source>
        <dbReference type="ARBA" id="ARBA00022519"/>
    </source>
</evidence>
<evidence type="ECO:0000256" key="12">
    <source>
        <dbReference type="ARBA" id="ARBA00022989"/>
    </source>
</evidence>
<keyword evidence="9" id="KW-0547">Nucleotide-binding</keyword>
<dbReference type="PANTHER" id="PTHR32309:SF13">
    <property type="entry name" value="FERRIC ENTEROBACTIN TRANSPORT PROTEIN FEPE"/>
    <property type="match status" value="1"/>
</dbReference>
<comment type="similarity">
    <text evidence="3">Belongs to the etk/wzc family.</text>
</comment>
<evidence type="ECO:0000256" key="1">
    <source>
        <dbReference type="ARBA" id="ARBA00004429"/>
    </source>
</evidence>
<keyword evidence="12 17" id="KW-1133">Transmembrane helix</keyword>
<keyword evidence="10" id="KW-0418">Kinase</keyword>
<dbReference type="EC" id="2.7.10.2" evidence="4"/>
<evidence type="ECO:0000256" key="7">
    <source>
        <dbReference type="ARBA" id="ARBA00022679"/>
    </source>
</evidence>
<protein>
    <recommendedName>
        <fullName evidence="4">non-specific protein-tyrosine kinase</fullName>
        <ecNumber evidence="4">2.7.10.2</ecNumber>
    </recommendedName>
</protein>
<evidence type="ECO:0000256" key="15">
    <source>
        <dbReference type="ARBA" id="ARBA00051245"/>
    </source>
</evidence>
<name>A0A7S8IY48_9BACT</name>
<evidence type="ECO:0000256" key="3">
    <source>
        <dbReference type="ARBA" id="ARBA00008883"/>
    </source>
</evidence>
<evidence type="ECO:0000256" key="2">
    <source>
        <dbReference type="ARBA" id="ARBA00007316"/>
    </source>
</evidence>
<evidence type="ECO:0000256" key="4">
    <source>
        <dbReference type="ARBA" id="ARBA00011903"/>
    </source>
</evidence>
<dbReference type="Pfam" id="PF13807">
    <property type="entry name" value="GNVR"/>
    <property type="match status" value="1"/>
</dbReference>
<dbReference type="InterPro" id="IPR032807">
    <property type="entry name" value="GNVR"/>
</dbReference>
<feature type="coiled-coil region" evidence="16">
    <location>
        <begin position="312"/>
        <end position="380"/>
    </location>
</feature>
<dbReference type="KEGG" id="nkf:Nkreftii_001436"/>
<evidence type="ECO:0000256" key="10">
    <source>
        <dbReference type="ARBA" id="ARBA00022777"/>
    </source>
</evidence>
<sequence>MRAGDFTAPDEQAGSITIREYVLIASRNRWVIAGSIALCLTLALAYYLVATKYYQSQTLIVAEGQRGISSVIDKGGKGDLEENFDQVLFLIQRQIISRDFLDEVAREVGLYAQGLDEEGQAEVFRALAGKTRIERVKMDAASGFSSSSFIEGFVVSFMHQDPKIAMQVTARIADKFIEDNNKQREREVEGTGEFLDEELRFLKHELEKKEENISRFKKSHMSDLPQQSDANIRALDRVEGEITVSSENLQRQSDKLAMLNQAVQQYRVSGQQNLSFGATRLAEPDPLYRRLKELREKLVKLRAEFWDGYPEIVLTKEEIRQVEEELTNLYGRDAIRPDKALLDPYLQDLMKQQSEVRAEVALLQRRLEQLQASKRDLERRLERSPQVEQELLVLERDYNNMKSNYAMILDKRLHARIAENIEKRQVQGKFKILDRASFPRDPVVPNKLKVMVLGLLFGCVSGAGLSILRERLTPQFRSPEDVELLLAGPRLLAAIPDFSSLWRSGSDSQNLQGSYLLRRPLGMTVRPQSEAMLHNPPLDNRPNFREVDRRFVTKMFPRSMAAEQFRVAAARLQLLNSTGAPMVAAVTSAIKGEGKTTTVVNLGYTLSRDFGRRVLLVDCDFVFPELKAFIETPIRYGLIDCLRSDTPPQQAMSPLADVPCWIMPAGEAVGDSNELLRAGQLNRVLSQLREEFDYILLNAPPILPVATMNVLESHCDFLLLVVRANLTAKQAVTQALGSLRAARPIHVVLNGVAANSLPSYMLDYGVSESRVAV</sequence>
<evidence type="ECO:0000256" key="8">
    <source>
        <dbReference type="ARBA" id="ARBA00022692"/>
    </source>
</evidence>
<gene>
    <name evidence="21" type="ORF">Nkreftii_001436</name>
</gene>
<dbReference type="PANTHER" id="PTHR32309">
    <property type="entry name" value="TYROSINE-PROTEIN KINASE"/>
    <property type="match status" value="1"/>
</dbReference>
<dbReference type="InterPro" id="IPR050445">
    <property type="entry name" value="Bact_polysacc_biosynth/exp"/>
</dbReference>
<evidence type="ECO:0000259" key="20">
    <source>
        <dbReference type="Pfam" id="PF13807"/>
    </source>
</evidence>
<evidence type="ECO:0000256" key="13">
    <source>
        <dbReference type="ARBA" id="ARBA00023136"/>
    </source>
</evidence>
<feature type="domain" description="Polysaccharide chain length determinant N-terminal" evidence="18">
    <location>
        <begin position="15"/>
        <end position="107"/>
    </location>
</feature>
<dbReference type="InterPro" id="IPR003856">
    <property type="entry name" value="LPS_length_determ_N"/>
</dbReference>
<evidence type="ECO:0000256" key="14">
    <source>
        <dbReference type="ARBA" id="ARBA00023137"/>
    </source>
</evidence>
<keyword evidence="11" id="KW-0067">ATP-binding</keyword>
<feature type="domain" description="AAA" evidence="19">
    <location>
        <begin position="592"/>
        <end position="737"/>
    </location>
</feature>
<feature type="domain" description="Tyrosine-protein kinase G-rich" evidence="20">
    <location>
        <begin position="387"/>
        <end position="470"/>
    </location>
</feature>
<dbReference type="Proteomes" id="UP000593737">
    <property type="component" value="Chromosome"/>
</dbReference>
<evidence type="ECO:0000313" key="21">
    <source>
        <dbReference type="EMBL" id="QPD03662.1"/>
    </source>
</evidence>
<dbReference type="Pfam" id="PF02706">
    <property type="entry name" value="Wzz"/>
    <property type="match status" value="1"/>
</dbReference>
<evidence type="ECO:0000256" key="9">
    <source>
        <dbReference type="ARBA" id="ARBA00022741"/>
    </source>
</evidence>
<comment type="catalytic activity">
    <reaction evidence="15">
        <text>L-tyrosyl-[protein] + ATP = O-phospho-L-tyrosyl-[protein] + ADP + H(+)</text>
        <dbReference type="Rhea" id="RHEA:10596"/>
        <dbReference type="Rhea" id="RHEA-COMP:10136"/>
        <dbReference type="Rhea" id="RHEA-COMP:20101"/>
        <dbReference type="ChEBI" id="CHEBI:15378"/>
        <dbReference type="ChEBI" id="CHEBI:30616"/>
        <dbReference type="ChEBI" id="CHEBI:46858"/>
        <dbReference type="ChEBI" id="CHEBI:61978"/>
        <dbReference type="ChEBI" id="CHEBI:456216"/>
        <dbReference type="EC" id="2.7.10.2"/>
    </reaction>
</comment>
<keyword evidence="16" id="KW-0175">Coiled coil</keyword>
<dbReference type="EMBL" id="CP047423">
    <property type="protein sequence ID" value="QPD03662.1"/>
    <property type="molecule type" value="Genomic_DNA"/>
</dbReference>
<keyword evidence="14" id="KW-0829">Tyrosine-protein kinase</keyword>
<keyword evidence="6" id="KW-0997">Cell inner membrane</keyword>
<accession>A0A7S8IY48</accession>
<dbReference type="AlphaFoldDB" id="A0A7S8IY48"/>
<comment type="similarity">
    <text evidence="2">Belongs to the CpsD/CapB family.</text>
</comment>
<feature type="coiled-coil region" evidence="16">
    <location>
        <begin position="192"/>
        <end position="219"/>
    </location>
</feature>
<dbReference type="InterPro" id="IPR025669">
    <property type="entry name" value="AAA_dom"/>
</dbReference>
<dbReference type="Pfam" id="PF13614">
    <property type="entry name" value="AAA_31"/>
    <property type="match status" value="1"/>
</dbReference>
<keyword evidence="8 17" id="KW-0812">Transmembrane</keyword>
<keyword evidence="13 17" id="KW-0472">Membrane</keyword>
<proteinExistence type="inferred from homology"/>
<evidence type="ECO:0000256" key="17">
    <source>
        <dbReference type="SAM" id="Phobius"/>
    </source>
</evidence>
<evidence type="ECO:0000259" key="18">
    <source>
        <dbReference type="Pfam" id="PF02706"/>
    </source>
</evidence>
<dbReference type="Gene3D" id="3.40.50.300">
    <property type="entry name" value="P-loop containing nucleotide triphosphate hydrolases"/>
    <property type="match status" value="1"/>
</dbReference>
<dbReference type="SUPFAM" id="SSF52540">
    <property type="entry name" value="P-loop containing nucleoside triphosphate hydrolases"/>
    <property type="match status" value="1"/>
</dbReference>
<keyword evidence="7" id="KW-0808">Transferase</keyword>
<evidence type="ECO:0000256" key="5">
    <source>
        <dbReference type="ARBA" id="ARBA00022475"/>
    </source>
</evidence>
<reference evidence="21 22" key="1">
    <citation type="journal article" date="2020" name="ISME J.">
        <title>Enrichment and physiological characterization of a novel comammox Nitrospira indicates ammonium inhibition of complete nitrification.</title>
        <authorList>
            <person name="Sakoula D."/>
            <person name="Koch H."/>
            <person name="Frank J."/>
            <person name="Jetten M.S.M."/>
            <person name="van Kessel M.A.H.J."/>
            <person name="Lucker S."/>
        </authorList>
    </citation>
    <scope>NUCLEOTIDE SEQUENCE [LARGE SCALE GENOMIC DNA]</scope>
    <source>
        <strain evidence="21">Comreactor17</strain>
    </source>
</reference>
<dbReference type="GO" id="GO:0004713">
    <property type="term" value="F:protein tyrosine kinase activity"/>
    <property type="evidence" value="ECO:0007669"/>
    <property type="project" value="TreeGrafter"/>
</dbReference>
<feature type="transmembrane region" description="Helical" evidence="17">
    <location>
        <begin position="30"/>
        <end position="49"/>
    </location>
</feature>
<comment type="subcellular location">
    <subcellularLocation>
        <location evidence="1">Cell inner membrane</location>
        <topology evidence="1">Multi-pass membrane protein</topology>
    </subcellularLocation>
</comment>
<evidence type="ECO:0000256" key="16">
    <source>
        <dbReference type="SAM" id="Coils"/>
    </source>
</evidence>
<dbReference type="CDD" id="cd05387">
    <property type="entry name" value="BY-kinase"/>
    <property type="match status" value="1"/>
</dbReference>
<dbReference type="InterPro" id="IPR005702">
    <property type="entry name" value="Wzc-like_C"/>
</dbReference>